<proteinExistence type="predicted"/>
<dbReference type="AlphaFoldDB" id="A0A369P4Q5"/>
<dbReference type="Gene3D" id="1.10.10.10">
    <property type="entry name" value="Winged helix-like DNA-binding domain superfamily/Winged helix DNA-binding domain"/>
    <property type="match status" value="1"/>
</dbReference>
<name>A0A369P4Q5_9ACTN</name>
<dbReference type="GO" id="GO:0003677">
    <property type="term" value="F:DNA binding"/>
    <property type="evidence" value="ECO:0007669"/>
    <property type="project" value="UniProtKB-KW"/>
</dbReference>
<evidence type="ECO:0000256" key="1">
    <source>
        <dbReference type="ARBA" id="ARBA00023015"/>
    </source>
</evidence>
<dbReference type="PANTHER" id="PTHR44688:SF16">
    <property type="entry name" value="DNA-BINDING TRANSCRIPTIONAL ACTIVATOR DEVR_DOSR"/>
    <property type="match status" value="1"/>
</dbReference>
<evidence type="ECO:0000256" key="4">
    <source>
        <dbReference type="SAM" id="MobiDB-lite"/>
    </source>
</evidence>
<protein>
    <recommendedName>
        <fullName evidence="5">HTH luxR-type domain-containing protein</fullName>
    </recommendedName>
</protein>
<dbReference type="InterPro" id="IPR016032">
    <property type="entry name" value="Sig_transdc_resp-reg_C-effctor"/>
</dbReference>
<dbReference type="CDD" id="cd06170">
    <property type="entry name" value="LuxR_C_like"/>
    <property type="match status" value="1"/>
</dbReference>
<dbReference type="Proteomes" id="UP000253805">
    <property type="component" value="Unassembled WGS sequence"/>
</dbReference>
<dbReference type="PROSITE" id="PS00622">
    <property type="entry name" value="HTH_LUXR_1"/>
    <property type="match status" value="1"/>
</dbReference>
<organism evidence="6 7">
    <name type="scientific">Adlercreutzia equolifaciens subsp. celatus</name>
    <dbReference type="NCBI Taxonomy" id="394340"/>
    <lineage>
        <taxon>Bacteria</taxon>
        <taxon>Bacillati</taxon>
        <taxon>Actinomycetota</taxon>
        <taxon>Coriobacteriia</taxon>
        <taxon>Eggerthellales</taxon>
        <taxon>Eggerthellaceae</taxon>
        <taxon>Adlercreutzia</taxon>
    </lineage>
</organism>
<evidence type="ECO:0000256" key="3">
    <source>
        <dbReference type="ARBA" id="ARBA00023163"/>
    </source>
</evidence>
<dbReference type="Pfam" id="PF00196">
    <property type="entry name" value="GerE"/>
    <property type="match status" value="1"/>
</dbReference>
<dbReference type="InterPro" id="IPR036388">
    <property type="entry name" value="WH-like_DNA-bd_sf"/>
</dbReference>
<dbReference type="InterPro" id="IPR000792">
    <property type="entry name" value="Tscrpt_reg_LuxR_C"/>
</dbReference>
<reference evidence="6 7" key="1">
    <citation type="journal article" date="2018" name="Elife">
        <title>Discovery and characterization of a prevalent human gut bacterial enzyme sufficient for the inactivation of a family of plant toxins.</title>
        <authorList>
            <person name="Koppel N."/>
            <person name="Bisanz J.E."/>
            <person name="Pandelia M.E."/>
            <person name="Turnbaugh P.J."/>
            <person name="Balskus E.P."/>
        </authorList>
    </citation>
    <scope>NUCLEOTIDE SEQUENCE [LARGE SCALE GENOMIC DNA]</scope>
    <source>
        <strain evidence="6 7">OB21 GAM 11</strain>
    </source>
</reference>
<dbReference type="GO" id="GO:0006355">
    <property type="term" value="P:regulation of DNA-templated transcription"/>
    <property type="evidence" value="ECO:0007669"/>
    <property type="project" value="InterPro"/>
</dbReference>
<accession>A0A369P4Q5</accession>
<sequence>MAPFLFQRGGGKGIPHTQALLELFERTIQEVIAYNCELFAASVKTPGALLRTWEMTQGMVSSSAADTPAKRYLGIEGSAPEGPQGVAAGVAPEGDPREGAASRRQTTRTTLSAREREVLDLIVDGKTNGEIAGLLSISQNTVKNHVARIFDKYNVNTRTELVSKALREAY</sequence>
<feature type="domain" description="HTH luxR-type" evidence="5">
    <location>
        <begin position="104"/>
        <end position="169"/>
    </location>
</feature>
<evidence type="ECO:0000313" key="7">
    <source>
        <dbReference type="Proteomes" id="UP000253805"/>
    </source>
</evidence>
<gene>
    <name evidence="6" type="ORF">C1850_00090</name>
</gene>
<keyword evidence="2" id="KW-0238">DNA-binding</keyword>
<dbReference type="PROSITE" id="PS50043">
    <property type="entry name" value="HTH_LUXR_2"/>
    <property type="match status" value="1"/>
</dbReference>
<dbReference type="SUPFAM" id="SSF46894">
    <property type="entry name" value="C-terminal effector domain of the bipartite response regulators"/>
    <property type="match status" value="1"/>
</dbReference>
<feature type="region of interest" description="Disordered" evidence="4">
    <location>
        <begin position="75"/>
        <end position="109"/>
    </location>
</feature>
<dbReference type="PANTHER" id="PTHR44688">
    <property type="entry name" value="DNA-BINDING TRANSCRIPTIONAL ACTIVATOR DEVR_DOSR"/>
    <property type="match status" value="1"/>
</dbReference>
<keyword evidence="3" id="KW-0804">Transcription</keyword>
<evidence type="ECO:0000259" key="5">
    <source>
        <dbReference type="PROSITE" id="PS50043"/>
    </source>
</evidence>
<dbReference type="PRINTS" id="PR00038">
    <property type="entry name" value="HTHLUXR"/>
</dbReference>
<comment type="caution">
    <text evidence="6">The sequence shown here is derived from an EMBL/GenBank/DDBJ whole genome shotgun (WGS) entry which is preliminary data.</text>
</comment>
<evidence type="ECO:0000256" key="2">
    <source>
        <dbReference type="ARBA" id="ARBA00023125"/>
    </source>
</evidence>
<keyword evidence="1" id="KW-0805">Transcription regulation</keyword>
<dbReference type="SMART" id="SM00421">
    <property type="entry name" value="HTH_LUXR"/>
    <property type="match status" value="1"/>
</dbReference>
<dbReference type="EMBL" id="PPUT01000001">
    <property type="protein sequence ID" value="RDC47093.1"/>
    <property type="molecule type" value="Genomic_DNA"/>
</dbReference>
<evidence type="ECO:0000313" key="6">
    <source>
        <dbReference type="EMBL" id="RDC47093.1"/>
    </source>
</evidence>